<evidence type="ECO:0000256" key="3">
    <source>
        <dbReference type="ARBA" id="ARBA00022525"/>
    </source>
</evidence>
<keyword evidence="4 6" id="KW-0732">Signal</keyword>
<protein>
    <submittedName>
        <fullName evidence="8">Unnamed protein product</fullName>
    </submittedName>
</protein>
<dbReference type="GO" id="GO:0009277">
    <property type="term" value="C:fungal-type cell wall"/>
    <property type="evidence" value="ECO:0007669"/>
    <property type="project" value="TreeGrafter"/>
</dbReference>
<accession>A0A9W7DDU6</accession>
<evidence type="ECO:0000259" key="7">
    <source>
        <dbReference type="Pfam" id="PF22799"/>
    </source>
</evidence>
<dbReference type="InterPro" id="IPR051153">
    <property type="entry name" value="Yeast_CWMannoprotein_PIR"/>
</dbReference>
<dbReference type="EMBL" id="BSXU01000720">
    <property type="protein sequence ID" value="GMG21583.1"/>
    <property type="molecule type" value="Genomic_DNA"/>
</dbReference>
<sequence length="169" mass="18327">MKLSFCTAAATLFFSTMGVMADSTYTAPDPADSSLGLLTSLDGTYGVVIEDYSESYYRKAKRDFSNVETHCSSAGALEVTLDDGVLTDAAGRIGSIVSNNQFQFDGPPPQSGYIYAAGWGVDDDGILYLGENDDFYKCFSGNFYNLYYESIDDEACSTVQIKLVNLTDC</sequence>
<comment type="similarity">
    <text evidence="5">Belongs to the PIR protein family.</text>
</comment>
<keyword evidence="2" id="KW-0134">Cell wall</keyword>
<dbReference type="PANTHER" id="PTHR47254:SF1">
    <property type="entry name" value="CELL WALL MANNOPROTEIN CIS3-RELATED"/>
    <property type="match status" value="1"/>
</dbReference>
<dbReference type="PANTHER" id="PTHR47254">
    <property type="entry name" value="CELL WALL MANNOPROTEIN CIS3-RELATED"/>
    <property type="match status" value="1"/>
</dbReference>
<dbReference type="OrthoDB" id="5415592at2759"/>
<reference evidence="8" key="1">
    <citation type="submission" date="2023-04" db="EMBL/GenBank/DDBJ databases">
        <title>Ambrosiozyma monospora NBRC 1965.</title>
        <authorList>
            <person name="Ichikawa N."/>
            <person name="Sato H."/>
            <person name="Tonouchi N."/>
        </authorList>
    </citation>
    <scope>NUCLEOTIDE SEQUENCE</scope>
    <source>
        <strain evidence="8">NBRC 1965</strain>
    </source>
</reference>
<evidence type="ECO:0000256" key="1">
    <source>
        <dbReference type="ARBA" id="ARBA00004191"/>
    </source>
</evidence>
<dbReference type="InterPro" id="IPR054508">
    <property type="entry name" value="PIR1-like_C"/>
</dbReference>
<name>A0A9W7DDU6_AMBMO</name>
<dbReference type="GO" id="GO:0005199">
    <property type="term" value="F:structural constituent of cell wall"/>
    <property type="evidence" value="ECO:0007669"/>
    <property type="project" value="TreeGrafter"/>
</dbReference>
<feature type="domain" description="Cell wall mannoprotein PIR1-like C-terminal" evidence="7">
    <location>
        <begin position="84"/>
        <end position="159"/>
    </location>
</feature>
<dbReference type="Proteomes" id="UP001165063">
    <property type="component" value="Unassembled WGS sequence"/>
</dbReference>
<gene>
    <name evidence="8" type="ORF">Amon01_000210700</name>
</gene>
<evidence type="ECO:0000256" key="4">
    <source>
        <dbReference type="ARBA" id="ARBA00022729"/>
    </source>
</evidence>
<evidence type="ECO:0000256" key="5">
    <source>
        <dbReference type="ARBA" id="ARBA00038219"/>
    </source>
</evidence>
<dbReference type="GO" id="GO:0031505">
    <property type="term" value="P:fungal-type cell wall organization"/>
    <property type="evidence" value="ECO:0007669"/>
    <property type="project" value="TreeGrafter"/>
</dbReference>
<organism evidence="8 9">
    <name type="scientific">Ambrosiozyma monospora</name>
    <name type="common">Yeast</name>
    <name type="synonym">Endomycopsis monosporus</name>
    <dbReference type="NCBI Taxonomy" id="43982"/>
    <lineage>
        <taxon>Eukaryota</taxon>
        <taxon>Fungi</taxon>
        <taxon>Dikarya</taxon>
        <taxon>Ascomycota</taxon>
        <taxon>Saccharomycotina</taxon>
        <taxon>Pichiomycetes</taxon>
        <taxon>Pichiales</taxon>
        <taxon>Pichiaceae</taxon>
        <taxon>Ambrosiozyma</taxon>
    </lineage>
</organism>
<proteinExistence type="inferred from homology"/>
<feature type="signal peptide" evidence="6">
    <location>
        <begin position="1"/>
        <end position="21"/>
    </location>
</feature>
<comment type="subcellular location">
    <subcellularLocation>
        <location evidence="1">Secreted</location>
        <location evidence="1">Cell wall</location>
    </subcellularLocation>
</comment>
<evidence type="ECO:0000256" key="2">
    <source>
        <dbReference type="ARBA" id="ARBA00022512"/>
    </source>
</evidence>
<dbReference type="Pfam" id="PF22799">
    <property type="entry name" value="PIR1-like_C"/>
    <property type="match status" value="1"/>
</dbReference>
<evidence type="ECO:0000256" key="6">
    <source>
        <dbReference type="SAM" id="SignalP"/>
    </source>
</evidence>
<keyword evidence="3" id="KW-0964">Secreted</keyword>
<dbReference type="AlphaFoldDB" id="A0A9W7DDU6"/>
<comment type="caution">
    <text evidence="8">The sequence shown here is derived from an EMBL/GenBank/DDBJ whole genome shotgun (WGS) entry which is preliminary data.</text>
</comment>
<feature type="chain" id="PRO_5040932397" evidence="6">
    <location>
        <begin position="22"/>
        <end position="169"/>
    </location>
</feature>
<keyword evidence="9" id="KW-1185">Reference proteome</keyword>
<evidence type="ECO:0000313" key="9">
    <source>
        <dbReference type="Proteomes" id="UP001165063"/>
    </source>
</evidence>
<evidence type="ECO:0000313" key="8">
    <source>
        <dbReference type="EMBL" id="GMG21583.1"/>
    </source>
</evidence>